<evidence type="ECO:0000313" key="4">
    <source>
        <dbReference type="EMBL" id="KAL3080056.1"/>
    </source>
</evidence>
<dbReference type="EMBL" id="JBICBT010001175">
    <property type="protein sequence ID" value="KAL3080056.1"/>
    <property type="molecule type" value="Genomic_DNA"/>
</dbReference>
<protein>
    <recommendedName>
        <fullName evidence="3">C2H2-type domain-containing protein</fullName>
    </recommendedName>
</protein>
<dbReference type="PROSITE" id="PS50157">
    <property type="entry name" value="ZINC_FINGER_C2H2_2"/>
    <property type="match status" value="1"/>
</dbReference>
<evidence type="ECO:0000256" key="2">
    <source>
        <dbReference type="SAM" id="MobiDB-lite"/>
    </source>
</evidence>
<evidence type="ECO:0000259" key="3">
    <source>
        <dbReference type="PROSITE" id="PS50157"/>
    </source>
</evidence>
<keyword evidence="1" id="KW-0479">Metal-binding</keyword>
<dbReference type="PROSITE" id="PS00028">
    <property type="entry name" value="ZINC_FINGER_C2H2_1"/>
    <property type="match status" value="1"/>
</dbReference>
<feature type="region of interest" description="Disordered" evidence="2">
    <location>
        <begin position="234"/>
        <end position="317"/>
    </location>
</feature>
<reference evidence="4 5" key="1">
    <citation type="submission" date="2024-10" db="EMBL/GenBank/DDBJ databases">
        <authorList>
            <person name="Kim D."/>
        </authorList>
    </citation>
    <scope>NUCLEOTIDE SEQUENCE [LARGE SCALE GENOMIC DNA]</scope>
    <source>
        <strain evidence="4">BH-2024</strain>
    </source>
</reference>
<feature type="domain" description="C2H2-type" evidence="3">
    <location>
        <begin position="343"/>
        <end position="371"/>
    </location>
</feature>
<organism evidence="4 5">
    <name type="scientific">Heterodera trifolii</name>
    <dbReference type="NCBI Taxonomy" id="157864"/>
    <lineage>
        <taxon>Eukaryota</taxon>
        <taxon>Metazoa</taxon>
        <taxon>Ecdysozoa</taxon>
        <taxon>Nematoda</taxon>
        <taxon>Chromadorea</taxon>
        <taxon>Rhabditida</taxon>
        <taxon>Tylenchina</taxon>
        <taxon>Tylenchomorpha</taxon>
        <taxon>Tylenchoidea</taxon>
        <taxon>Heteroderidae</taxon>
        <taxon>Heteroderinae</taxon>
        <taxon>Heterodera</taxon>
    </lineage>
</organism>
<dbReference type="Proteomes" id="UP001620626">
    <property type="component" value="Unassembled WGS sequence"/>
</dbReference>
<keyword evidence="1" id="KW-0862">Zinc</keyword>
<name>A0ABD2ILL3_9BILA</name>
<keyword evidence="1" id="KW-0863">Zinc-finger</keyword>
<dbReference type="AlphaFoldDB" id="A0ABD2ILL3"/>
<evidence type="ECO:0000313" key="5">
    <source>
        <dbReference type="Proteomes" id="UP001620626"/>
    </source>
</evidence>
<gene>
    <name evidence="4" type="ORF">niasHT_034614</name>
</gene>
<dbReference type="GO" id="GO:0008270">
    <property type="term" value="F:zinc ion binding"/>
    <property type="evidence" value="ECO:0007669"/>
    <property type="project" value="UniProtKB-KW"/>
</dbReference>
<accession>A0ABD2ILL3</accession>
<sequence>MQAENTRRICTLSIGRKQSLKVANCEPSGGKICPSRRRKITKANRKSSIPPPISFPFRIIAKCHKFITPIVVPIPFFPAVECHSFSAKGRICFAMPMPEMRQRVWNPAVEGKDGEVGGREESEGKSLFPASLVGPFLFAQLRHQFLHQPRPLPPPFPFPFAPPPFPAPPSLSMRPPVAAIPPPFLMVAAMMAAAPRAFHAGAFGTTPTHNYGQSIIPQQLSAFNGSNRSFFPPFSIGIQTPNQCQKGEEGPLAKPTENCQNGEESEWSTKSAPTPNEMSGDKRAKKRKREKVAKNGQKGEGDREQRNAKKCNTNAKDNNNPIVQMVMSAVAEGTAATTAINLNTCAICGDQFRLTSDLVQHARTNHRQTSRYDRNGPRASIAEEVQRLSKE</sequence>
<dbReference type="InterPro" id="IPR013087">
    <property type="entry name" value="Znf_C2H2_type"/>
</dbReference>
<evidence type="ECO:0000256" key="1">
    <source>
        <dbReference type="PROSITE-ProRule" id="PRU00042"/>
    </source>
</evidence>
<feature type="compositionally biased region" description="Polar residues" evidence="2">
    <location>
        <begin position="257"/>
        <end position="277"/>
    </location>
</feature>
<comment type="caution">
    <text evidence="4">The sequence shown here is derived from an EMBL/GenBank/DDBJ whole genome shotgun (WGS) entry which is preliminary data.</text>
</comment>
<feature type="compositionally biased region" description="Basic and acidic residues" evidence="2">
    <location>
        <begin position="297"/>
        <end position="307"/>
    </location>
</feature>
<keyword evidence="5" id="KW-1185">Reference proteome</keyword>
<proteinExistence type="predicted"/>